<feature type="coiled-coil region" evidence="7">
    <location>
        <begin position="103"/>
        <end position="133"/>
    </location>
</feature>
<evidence type="ECO:0000256" key="3">
    <source>
        <dbReference type="ARBA" id="ARBA00023069"/>
    </source>
</evidence>
<evidence type="ECO:0000259" key="9">
    <source>
        <dbReference type="Pfam" id="PF13868"/>
    </source>
</evidence>
<evidence type="ECO:0000256" key="1">
    <source>
        <dbReference type="ARBA" id="ARBA00004138"/>
    </source>
</evidence>
<feature type="region of interest" description="Disordered" evidence="8">
    <location>
        <begin position="1"/>
        <end position="22"/>
    </location>
</feature>
<dbReference type="STRING" id="74557.A0A1V9Z4C3"/>
<accession>A0A1V9Z4C3</accession>
<comment type="similarity">
    <text evidence="5">Belongs to the CFAP53 family.</text>
</comment>
<feature type="coiled-coil region" evidence="7">
    <location>
        <begin position="406"/>
        <end position="453"/>
    </location>
</feature>
<feature type="domain" description="Trichohyalin-plectin-homology" evidence="9">
    <location>
        <begin position="137"/>
        <end position="469"/>
    </location>
</feature>
<dbReference type="EMBL" id="JNBS01002297">
    <property type="protein sequence ID" value="OQR92839.1"/>
    <property type="molecule type" value="Genomic_DNA"/>
</dbReference>
<dbReference type="Pfam" id="PF13868">
    <property type="entry name" value="TPH"/>
    <property type="match status" value="1"/>
</dbReference>
<protein>
    <recommendedName>
        <fullName evidence="6">Cilia- and flagella-associated protein 53</fullName>
    </recommendedName>
</protein>
<dbReference type="PANTHER" id="PTHR31183">
    <property type="entry name" value="TRICHOPLEIN KERATIN FILAMENT-BINDING PROTEIN FAMILY MEMBER"/>
    <property type="match status" value="1"/>
</dbReference>
<evidence type="ECO:0000256" key="5">
    <source>
        <dbReference type="ARBA" id="ARBA00033747"/>
    </source>
</evidence>
<evidence type="ECO:0000256" key="7">
    <source>
        <dbReference type="SAM" id="Coils"/>
    </source>
</evidence>
<comment type="caution">
    <text evidence="10">The sequence shown here is derived from an EMBL/GenBank/DDBJ whole genome shotgun (WGS) entry which is preliminary data.</text>
</comment>
<dbReference type="PANTHER" id="PTHR31183:SF1">
    <property type="entry name" value="CILIA- AND FLAGELLA-ASSOCIATED PROTEIN 53"/>
    <property type="match status" value="1"/>
</dbReference>
<dbReference type="Proteomes" id="UP000243217">
    <property type="component" value="Unassembled WGS sequence"/>
</dbReference>
<evidence type="ECO:0000313" key="10">
    <source>
        <dbReference type="EMBL" id="OQR92839.1"/>
    </source>
</evidence>
<dbReference type="InterPro" id="IPR043597">
    <property type="entry name" value="TPH_dom"/>
</dbReference>
<evidence type="ECO:0000256" key="6">
    <source>
        <dbReference type="ARBA" id="ARBA00033773"/>
    </source>
</evidence>
<reference evidence="10 11" key="1">
    <citation type="journal article" date="2014" name="Genome Biol. Evol.">
        <title>The secreted proteins of Achlya hypogyna and Thraustotheca clavata identify the ancestral oomycete secretome and reveal gene acquisitions by horizontal gene transfer.</title>
        <authorList>
            <person name="Misner I."/>
            <person name="Blouin N."/>
            <person name="Leonard G."/>
            <person name="Richards T.A."/>
            <person name="Lane C.E."/>
        </authorList>
    </citation>
    <scope>NUCLEOTIDE SEQUENCE [LARGE SCALE GENOMIC DNA]</scope>
    <source>
        <strain evidence="10 11">ATCC 34112</strain>
    </source>
</reference>
<dbReference type="InterPro" id="IPR043596">
    <property type="entry name" value="CFAP53/TCHP"/>
</dbReference>
<name>A0A1V9Z4C3_9STRA</name>
<organism evidence="10 11">
    <name type="scientific">Thraustotheca clavata</name>
    <dbReference type="NCBI Taxonomy" id="74557"/>
    <lineage>
        <taxon>Eukaryota</taxon>
        <taxon>Sar</taxon>
        <taxon>Stramenopiles</taxon>
        <taxon>Oomycota</taxon>
        <taxon>Saprolegniomycetes</taxon>
        <taxon>Saprolegniales</taxon>
        <taxon>Achlyaceae</taxon>
        <taxon>Thraustotheca</taxon>
    </lineage>
</organism>
<dbReference type="AlphaFoldDB" id="A0A1V9Z4C3"/>
<evidence type="ECO:0000256" key="8">
    <source>
        <dbReference type="SAM" id="MobiDB-lite"/>
    </source>
</evidence>
<evidence type="ECO:0000256" key="4">
    <source>
        <dbReference type="ARBA" id="ARBA00023273"/>
    </source>
</evidence>
<sequence length="489" mass="59096">MAMAGRNPRGAGEGTIMKRRQREDSLAMYGNIVKGFQHMNSRADWETKAHEQNGTRQTLRVLKELKNQDESALHSRRMKLAELYNHEFEMWRQQCMANVETPEERKEKMIARAKELKEKREAERRAYVEEKKLQLYRESCDDIRTVDSAKIMENVVQDRQKQLAERAIRLEQEKVYDAQMTALWAQDIAKKTLREQMDHERLVAQNAETKAILDVQVDLFKVRVADEQHVKEKEDKELLVEWKRHAQIEAELEQSRRRQAIERAHDVKLFNKKRSDMSRREIEREREYDKQLLELSLRQEAQTEKRERDLQEKFKQDQLEYQTMLRKQIETEEEDLSHLDAIRKKMEDEVWQKRDAEHDEEQRAREELLAQVLKSRQEQIHRKTHLKKQAIQDDAAFMRMVQKEVDEALQKELEEQEIRKAEARKNQADILHQKQLKLQQEEKEKQREFLEMKRMTMTEKLHQKKLHALSQVERNANYRRKTAEWYFDT</sequence>
<keyword evidence="3" id="KW-0969">Cilium</keyword>
<keyword evidence="4" id="KW-0966">Cell projection</keyword>
<evidence type="ECO:0000256" key="2">
    <source>
        <dbReference type="ARBA" id="ARBA00023054"/>
    </source>
</evidence>
<comment type="subcellular location">
    <subcellularLocation>
        <location evidence="1">Cell projection</location>
        <location evidence="1">Cilium</location>
    </subcellularLocation>
</comment>
<proteinExistence type="inferred from homology"/>
<keyword evidence="2 7" id="KW-0175">Coiled coil</keyword>
<feature type="coiled-coil region" evidence="7">
    <location>
        <begin position="329"/>
        <end position="378"/>
    </location>
</feature>
<keyword evidence="11" id="KW-1185">Reference proteome</keyword>
<dbReference type="GO" id="GO:0005929">
    <property type="term" value="C:cilium"/>
    <property type="evidence" value="ECO:0007669"/>
    <property type="project" value="UniProtKB-SubCell"/>
</dbReference>
<evidence type="ECO:0000313" key="11">
    <source>
        <dbReference type="Proteomes" id="UP000243217"/>
    </source>
</evidence>
<dbReference type="OrthoDB" id="75950at2759"/>
<gene>
    <name evidence="10" type="ORF">THRCLA_08602</name>
</gene>